<dbReference type="PANTHER" id="PTHR10762:SF1">
    <property type="entry name" value="2-(3-AMINO-3-CARBOXYPROPYL)HISTIDINE SYNTHASE SUBUNIT 1"/>
    <property type="match status" value="1"/>
</dbReference>
<dbReference type="AlphaFoldDB" id="A0A6A7BPZ4"/>
<accession>A0A6A7BPZ4</accession>
<dbReference type="Proteomes" id="UP000799421">
    <property type="component" value="Unassembled WGS sequence"/>
</dbReference>
<keyword evidence="2" id="KW-1185">Reference proteome</keyword>
<sequence length="87" mass="10390">MAAFHFESAMIHNLTMPAYRYDSYSRRLTREVYDHTALANDRDDTMREAASARRWRLMLCSLDRRTFSKQVWACNGHMNPFSLQREL</sequence>
<dbReference type="InterPro" id="IPR016435">
    <property type="entry name" value="DPH1/DPH2"/>
</dbReference>
<protein>
    <submittedName>
        <fullName evidence="1">Uncharacterized protein</fullName>
    </submittedName>
</protein>
<dbReference type="Pfam" id="PF01866">
    <property type="entry name" value="Diphthamide_syn"/>
    <property type="match status" value="1"/>
</dbReference>
<dbReference type="OrthoDB" id="1649088at2759"/>
<organism evidence="1 2">
    <name type="scientific">Piedraia hortae CBS 480.64</name>
    <dbReference type="NCBI Taxonomy" id="1314780"/>
    <lineage>
        <taxon>Eukaryota</taxon>
        <taxon>Fungi</taxon>
        <taxon>Dikarya</taxon>
        <taxon>Ascomycota</taxon>
        <taxon>Pezizomycotina</taxon>
        <taxon>Dothideomycetes</taxon>
        <taxon>Dothideomycetidae</taxon>
        <taxon>Capnodiales</taxon>
        <taxon>Piedraiaceae</taxon>
        <taxon>Piedraia</taxon>
    </lineage>
</organism>
<dbReference type="EMBL" id="MU006049">
    <property type="protein sequence ID" value="KAF2857334.1"/>
    <property type="molecule type" value="Genomic_DNA"/>
</dbReference>
<gene>
    <name evidence="1" type="ORF">K470DRAFT_260918</name>
</gene>
<dbReference type="PANTHER" id="PTHR10762">
    <property type="entry name" value="DIPHTHAMIDE BIOSYNTHESIS PROTEIN"/>
    <property type="match status" value="1"/>
</dbReference>
<reference evidence="1" key="1">
    <citation type="journal article" date="2020" name="Stud. Mycol.">
        <title>101 Dothideomycetes genomes: a test case for predicting lifestyles and emergence of pathogens.</title>
        <authorList>
            <person name="Haridas S."/>
            <person name="Albert R."/>
            <person name="Binder M."/>
            <person name="Bloem J."/>
            <person name="Labutti K."/>
            <person name="Salamov A."/>
            <person name="Andreopoulos B."/>
            <person name="Baker S."/>
            <person name="Barry K."/>
            <person name="Bills G."/>
            <person name="Bluhm B."/>
            <person name="Cannon C."/>
            <person name="Castanera R."/>
            <person name="Culley D."/>
            <person name="Daum C."/>
            <person name="Ezra D."/>
            <person name="Gonzalez J."/>
            <person name="Henrissat B."/>
            <person name="Kuo A."/>
            <person name="Liang C."/>
            <person name="Lipzen A."/>
            <person name="Lutzoni F."/>
            <person name="Magnuson J."/>
            <person name="Mondo S."/>
            <person name="Nolan M."/>
            <person name="Ohm R."/>
            <person name="Pangilinan J."/>
            <person name="Park H.-J."/>
            <person name="Ramirez L."/>
            <person name="Alfaro M."/>
            <person name="Sun H."/>
            <person name="Tritt A."/>
            <person name="Yoshinaga Y."/>
            <person name="Zwiers L.-H."/>
            <person name="Turgeon B."/>
            <person name="Goodwin S."/>
            <person name="Spatafora J."/>
            <person name="Crous P."/>
            <person name="Grigoriev I."/>
        </authorList>
    </citation>
    <scope>NUCLEOTIDE SEQUENCE</scope>
    <source>
        <strain evidence="1">CBS 480.64</strain>
    </source>
</reference>
<name>A0A6A7BPZ4_9PEZI</name>
<evidence type="ECO:0000313" key="1">
    <source>
        <dbReference type="EMBL" id="KAF2857334.1"/>
    </source>
</evidence>
<evidence type="ECO:0000313" key="2">
    <source>
        <dbReference type="Proteomes" id="UP000799421"/>
    </source>
</evidence>
<proteinExistence type="predicted"/>
<dbReference type="GO" id="GO:0017183">
    <property type="term" value="P:protein histidyl modification to diphthamide"/>
    <property type="evidence" value="ECO:0007669"/>
    <property type="project" value="InterPro"/>
</dbReference>
<dbReference type="GO" id="GO:0090560">
    <property type="term" value="F:2-(3-amino-3-carboxypropyl)histidine synthase activity"/>
    <property type="evidence" value="ECO:0007669"/>
    <property type="project" value="InterPro"/>
</dbReference>